<dbReference type="SUPFAM" id="SSF56672">
    <property type="entry name" value="DNA/RNA polymerases"/>
    <property type="match status" value="1"/>
</dbReference>
<gene>
    <name evidence="1" type="ORF">PPIT_000104</name>
</gene>
<organism evidence="1">
    <name type="scientific">Porodaedalea pini</name>
    <dbReference type="NCBI Taxonomy" id="108901"/>
    <lineage>
        <taxon>Eukaryota</taxon>
        <taxon>Fungi</taxon>
        <taxon>Dikarya</taxon>
        <taxon>Basidiomycota</taxon>
        <taxon>Agaricomycotina</taxon>
        <taxon>Agaricomycetes</taxon>
        <taxon>Hymenochaetales</taxon>
        <taxon>Hymenochaetaceae</taxon>
        <taxon>Porodaedalea</taxon>
    </lineage>
</organism>
<reference evidence="1" key="2">
    <citation type="submission" date="2019-03" db="EMBL/GenBank/DDBJ databases">
        <authorList>
            <person name="Lee H.-H."/>
            <person name="Tsai I.J."/>
        </authorList>
    </citation>
    <scope>NUCLEOTIDE SEQUENCE</scope>
    <source>
        <strain evidence="1">BCRC 35384</strain>
    </source>
</reference>
<accession>A0A5B9RCG5</accession>
<keyword evidence="1" id="KW-0496">Mitochondrion</keyword>
<proteinExistence type="predicted"/>
<name>A0A5B9RCG5_9AGAM</name>
<protein>
    <submittedName>
        <fullName evidence="1">Uncharacterized protein</fullName>
    </submittedName>
</protein>
<dbReference type="InterPro" id="IPR023211">
    <property type="entry name" value="DNA_pol_palm_dom_sf"/>
</dbReference>
<dbReference type="Gene3D" id="3.90.1600.10">
    <property type="entry name" value="Palm domain of DNA polymerase"/>
    <property type="match status" value="1"/>
</dbReference>
<sequence>MVNMAVALAITANARIFMSRVKNNPDIKLFYTDTDSAFTGNLLPDDWYHPNKTGFYKLENVVNNFVALGPKVYGAIKEDGSSFTKVKGFKGIIPLRTLTEALDSRNPQNVKHELMFNFINKGHIIEKETSYLLTPTLLKRELVFVNNILVGTTNKIVGNLKW</sequence>
<geneLocation type="mitochondrion" evidence="1"/>
<dbReference type="InterPro" id="IPR043502">
    <property type="entry name" value="DNA/RNA_pol_sf"/>
</dbReference>
<dbReference type="EMBL" id="MK623257">
    <property type="protein sequence ID" value="QEG56999.1"/>
    <property type="molecule type" value="Genomic_DNA"/>
</dbReference>
<reference evidence="1" key="1">
    <citation type="journal article" date="2019" name="Genome Biol. Evol.">
        <title>Evidence of extensive intraspecific noncoding reshuffling in a 169-kb mitochondrial genome of a basidiomycetous fungus.</title>
        <authorList>
            <person name="Lee H.H."/>
            <person name="Ke H.M."/>
            <person name="Lin C.I."/>
            <person name="Lee T.J."/>
            <person name="Chung C.L."/>
            <person name="Tsai I.J."/>
        </authorList>
    </citation>
    <scope>NUCLEOTIDE SEQUENCE</scope>
    <source>
        <strain evidence="1">BCRC 35384</strain>
    </source>
</reference>
<evidence type="ECO:0000313" key="1">
    <source>
        <dbReference type="EMBL" id="QEG56999.1"/>
    </source>
</evidence>
<dbReference type="AlphaFoldDB" id="A0A5B9RCG5"/>